<proteinExistence type="predicted"/>
<organism evidence="1 2">
    <name type="scientific">Mucilaginibacter phyllosphaerae</name>
    <dbReference type="NCBI Taxonomy" id="1812349"/>
    <lineage>
        <taxon>Bacteria</taxon>
        <taxon>Pseudomonadati</taxon>
        <taxon>Bacteroidota</taxon>
        <taxon>Sphingobacteriia</taxon>
        <taxon>Sphingobacteriales</taxon>
        <taxon>Sphingobacteriaceae</taxon>
        <taxon>Mucilaginibacter</taxon>
    </lineage>
</organism>
<evidence type="ECO:0000313" key="2">
    <source>
        <dbReference type="Proteomes" id="UP000583101"/>
    </source>
</evidence>
<evidence type="ECO:0000313" key="1">
    <source>
        <dbReference type="EMBL" id="MBB3970207.1"/>
    </source>
</evidence>
<protein>
    <submittedName>
        <fullName evidence="1">Uncharacterized protein</fullName>
    </submittedName>
</protein>
<sequence length="53" mass="6272">MLYLVVDDTLTLLCHTYTIVNNNILINKLLSIYIFLHKKNLRAYLLRILNIPI</sequence>
<gene>
    <name evidence="1" type="ORF">GGR35_002823</name>
</gene>
<name>A0ABR6IB73_9SPHI</name>
<keyword evidence="2" id="KW-1185">Reference proteome</keyword>
<comment type="caution">
    <text evidence="1">The sequence shown here is derived from an EMBL/GenBank/DDBJ whole genome shotgun (WGS) entry which is preliminary data.</text>
</comment>
<dbReference type="EMBL" id="JACIEG010000005">
    <property type="protein sequence ID" value="MBB3970207.1"/>
    <property type="molecule type" value="Genomic_DNA"/>
</dbReference>
<dbReference type="Proteomes" id="UP000583101">
    <property type="component" value="Unassembled WGS sequence"/>
</dbReference>
<accession>A0ABR6IB73</accession>
<reference evidence="1 2" key="1">
    <citation type="submission" date="2020-08" db="EMBL/GenBank/DDBJ databases">
        <title>Genomic Encyclopedia of Type Strains, Phase IV (KMG-IV): sequencing the most valuable type-strain genomes for metagenomic binning, comparative biology and taxonomic classification.</title>
        <authorList>
            <person name="Goeker M."/>
        </authorList>
    </citation>
    <scope>NUCLEOTIDE SEQUENCE [LARGE SCALE GENOMIC DNA]</scope>
    <source>
        <strain evidence="1 2">DSM 100995</strain>
    </source>
</reference>